<dbReference type="Proteomes" id="UP001165064">
    <property type="component" value="Unassembled WGS sequence"/>
</dbReference>
<name>A0ACB5TCS1_AMBMO</name>
<accession>A0ACB5TCS1</accession>
<organism evidence="1 2">
    <name type="scientific">Ambrosiozyma monospora</name>
    <name type="common">Yeast</name>
    <name type="synonym">Endomycopsis monosporus</name>
    <dbReference type="NCBI Taxonomy" id="43982"/>
    <lineage>
        <taxon>Eukaryota</taxon>
        <taxon>Fungi</taxon>
        <taxon>Dikarya</taxon>
        <taxon>Ascomycota</taxon>
        <taxon>Saccharomycotina</taxon>
        <taxon>Pichiomycetes</taxon>
        <taxon>Pichiales</taxon>
        <taxon>Pichiaceae</taxon>
        <taxon>Ambrosiozyma</taxon>
    </lineage>
</organism>
<protein>
    <submittedName>
        <fullName evidence="1">Unnamed protein product</fullName>
    </submittedName>
</protein>
<dbReference type="EMBL" id="BSXS01005784">
    <property type="protein sequence ID" value="GME84805.1"/>
    <property type="molecule type" value="Genomic_DNA"/>
</dbReference>
<comment type="caution">
    <text evidence="1">The sequence shown here is derived from an EMBL/GenBank/DDBJ whole genome shotgun (WGS) entry which is preliminary data.</text>
</comment>
<reference evidence="1" key="1">
    <citation type="submission" date="2023-04" db="EMBL/GenBank/DDBJ databases">
        <title>Ambrosiozyma monospora NBRC 10751.</title>
        <authorList>
            <person name="Ichikawa N."/>
            <person name="Sato H."/>
            <person name="Tonouchi N."/>
        </authorList>
    </citation>
    <scope>NUCLEOTIDE SEQUENCE</scope>
    <source>
        <strain evidence="1">NBRC 10751</strain>
    </source>
</reference>
<evidence type="ECO:0000313" key="2">
    <source>
        <dbReference type="Proteomes" id="UP001165064"/>
    </source>
</evidence>
<proteinExistence type="predicted"/>
<gene>
    <name evidence="1" type="ORF">Amon02_000711200</name>
</gene>
<evidence type="ECO:0000313" key="1">
    <source>
        <dbReference type="EMBL" id="GME84805.1"/>
    </source>
</evidence>
<keyword evidence="2" id="KW-1185">Reference proteome</keyword>
<sequence>MSKIYSIAISSPPSNSSSFPSVKCSNPTTMGGSCSINNSMVLRALDCWCCHYIAYGTQDDNCLEVAKLRETYNTIDFKQKCELLSHYCANLQSTGVSSTVSISNKSNNIGLRNSLCRCESCSRSELSSFAIQFTFRLLMMLIDNFKTRGFNSFVKHLPQLKKILNDSRDSLSNGSCDGNTHELVQFVHYFEMTTTLTLTHDQTINPIVHTSTTGGTTGLATSGSIRTELDEIQPILDIYGKTLSLSRRLRNSEDVDEINGLLMEATFWETKLESLKPDTNHLTFNSSTTAAGKEAYFEFFKLVGKLLFNQLIQQNQSSATKTKLLT</sequence>